<evidence type="ECO:0000313" key="8">
    <source>
        <dbReference type="EMBL" id="GAA4649195.1"/>
    </source>
</evidence>
<gene>
    <name evidence="8" type="ORF">GCM10023116_14690</name>
</gene>
<dbReference type="PROSITE" id="PS51128">
    <property type="entry name" value="ZF_DKSA_2"/>
    <property type="match status" value="1"/>
</dbReference>
<organism evidence="8 9">
    <name type="scientific">Kistimonas scapharcae</name>
    <dbReference type="NCBI Taxonomy" id="1036133"/>
    <lineage>
        <taxon>Bacteria</taxon>
        <taxon>Pseudomonadati</taxon>
        <taxon>Pseudomonadota</taxon>
        <taxon>Gammaproteobacteria</taxon>
        <taxon>Oceanospirillales</taxon>
        <taxon>Endozoicomonadaceae</taxon>
        <taxon>Kistimonas</taxon>
    </lineage>
</organism>
<dbReference type="InterPro" id="IPR037187">
    <property type="entry name" value="DnaK_N"/>
</dbReference>
<dbReference type="Pfam" id="PF01258">
    <property type="entry name" value="zf-dskA_traR"/>
    <property type="match status" value="1"/>
</dbReference>
<protein>
    <submittedName>
        <fullName evidence="8">TraR/DksA family transcriptional regulator</fullName>
    </submittedName>
</protein>
<accession>A0ABP8V1J6</accession>
<keyword evidence="2" id="KW-0863">Zinc-finger</keyword>
<evidence type="ECO:0000256" key="2">
    <source>
        <dbReference type="ARBA" id="ARBA00022771"/>
    </source>
</evidence>
<evidence type="ECO:0000256" key="4">
    <source>
        <dbReference type="PROSITE-ProRule" id="PRU00510"/>
    </source>
</evidence>
<keyword evidence="1" id="KW-0479">Metal-binding</keyword>
<dbReference type="InterPro" id="IPR000962">
    <property type="entry name" value="Znf_DskA_TraR"/>
</dbReference>
<proteinExistence type="predicted"/>
<dbReference type="RefSeq" id="WP_345194966.1">
    <property type="nucleotide sequence ID" value="NZ_BAABFL010000124.1"/>
</dbReference>
<evidence type="ECO:0000259" key="7">
    <source>
        <dbReference type="Pfam" id="PF21173"/>
    </source>
</evidence>
<feature type="coiled-coil region" evidence="5">
    <location>
        <begin position="2"/>
        <end position="29"/>
    </location>
</feature>
<evidence type="ECO:0000256" key="1">
    <source>
        <dbReference type="ARBA" id="ARBA00022723"/>
    </source>
</evidence>
<evidence type="ECO:0000256" key="3">
    <source>
        <dbReference type="ARBA" id="ARBA00022833"/>
    </source>
</evidence>
<evidence type="ECO:0000313" key="9">
    <source>
        <dbReference type="Proteomes" id="UP001500604"/>
    </source>
</evidence>
<feature type="domain" description="DnaK suppressor protein-like N-terminal" evidence="7">
    <location>
        <begin position="8"/>
        <end position="72"/>
    </location>
</feature>
<dbReference type="InterPro" id="IPR048487">
    <property type="entry name" value="DksA-like_N"/>
</dbReference>
<sequence>MNKEYEVFCQRLKTRQDELERRVANITRDVTRKASADWSEQAQERENDEVLDALGNEAVAELRLIQKALERIEEGDYGLCTGCGGDIPMARLEIMPYTDLCVKCAESQE</sequence>
<comment type="caution">
    <text evidence="8">The sequence shown here is derived from an EMBL/GenBank/DDBJ whole genome shotgun (WGS) entry which is preliminary data.</text>
</comment>
<dbReference type="SUPFAM" id="SSF57716">
    <property type="entry name" value="Glucocorticoid receptor-like (DNA-binding domain)"/>
    <property type="match status" value="1"/>
</dbReference>
<feature type="zinc finger region" description="dksA C4-type" evidence="4">
    <location>
        <begin position="80"/>
        <end position="104"/>
    </location>
</feature>
<dbReference type="SUPFAM" id="SSF109635">
    <property type="entry name" value="DnaK suppressor protein DksA, alpha-hairpin domain"/>
    <property type="match status" value="1"/>
</dbReference>
<evidence type="ECO:0000259" key="6">
    <source>
        <dbReference type="Pfam" id="PF01258"/>
    </source>
</evidence>
<reference evidence="9" key="1">
    <citation type="journal article" date="2019" name="Int. J. Syst. Evol. Microbiol.">
        <title>The Global Catalogue of Microorganisms (GCM) 10K type strain sequencing project: providing services to taxonomists for standard genome sequencing and annotation.</title>
        <authorList>
            <consortium name="The Broad Institute Genomics Platform"/>
            <consortium name="The Broad Institute Genome Sequencing Center for Infectious Disease"/>
            <person name="Wu L."/>
            <person name="Ma J."/>
        </authorList>
    </citation>
    <scope>NUCLEOTIDE SEQUENCE [LARGE SCALE GENOMIC DNA]</scope>
    <source>
        <strain evidence="9">JCM 17805</strain>
    </source>
</reference>
<dbReference type="PANTHER" id="PTHR33823:SF4">
    <property type="entry name" value="GENERAL STRESS PROTEIN 16O"/>
    <property type="match status" value="1"/>
</dbReference>
<name>A0ABP8V1J6_9GAMM</name>
<dbReference type="EMBL" id="BAABFL010000124">
    <property type="protein sequence ID" value="GAA4649195.1"/>
    <property type="molecule type" value="Genomic_DNA"/>
</dbReference>
<dbReference type="PANTHER" id="PTHR33823">
    <property type="entry name" value="RNA POLYMERASE-BINDING TRANSCRIPTION FACTOR DKSA-RELATED"/>
    <property type="match status" value="1"/>
</dbReference>
<keyword evidence="5" id="KW-0175">Coiled coil</keyword>
<dbReference type="Gene3D" id="1.20.120.910">
    <property type="entry name" value="DksA, coiled-coil domain"/>
    <property type="match status" value="1"/>
</dbReference>
<keyword evidence="3" id="KW-0862">Zinc</keyword>
<evidence type="ECO:0000256" key="5">
    <source>
        <dbReference type="SAM" id="Coils"/>
    </source>
</evidence>
<feature type="domain" description="Zinc finger DksA/TraR C4-type" evidence="6">
    <location>
        <begin position="75"/>
        <end position="109"/>
    </location>
</feature>
<dbReference type="Proteomes" id="UP001500604">
    <property type="component" value="Unassembled WGS sequence"/>
</dbReference>
<dbReference type="Pfam" id="PF21173">
    <property type="entry name" value="DksA-like_N"/>
    <property type="match status" value="1"/>
</dbReference>
<keyword evidence="9" id="KW-1185">Reference proteome</keyword>